<feature type="transmembrane region" description="Helical" evidence="2">
    <location>
        <begin position="7"/>
        <end position="26"/>
    </location>
</feature>
<keyword evidence="2" id="KW-0812">Transmembrane</keyword>
<keyword evidence="2" id="KW-1133">Transmembrane helix</keyword>
<dbReference type="AlphaFoldDB" id="A0A9P6E434"/>
<dbReference type="Proteomes" id="UP000807306">
    <property type="component" value="Unassembled WGS sequence"/>
</dbReference>
<keyword evidence="2" id="KW-0472">Membrane</keyword>
<accession>A0A9P6E434</accession>
<evidence type="ECO:0000313" key="3">
    <source>
        <dbReference type="EMBL" id="KAF9522188.1"/>
    </source>
</evidence>
<feature type="compositionally biased region" description="Low complexity" evidence="1">
    <location>
        <begin position="51"/>
        <end position="62"/>
    </location>
</feature>
<organism evidence="3 4">
    <name type="scientific">Crepidotus variabilis</name>
    <dbReference type="NCBI Taxonomy" id="179855"/>
    <lineage>
        <taxon>Eukaryota</taxon>
        <taxon>Fungi</taxon>
        <taxon>Dikarya</taxon>
        <taxon>Basidiomycota</taxon>
        <taxon>Agaricomycotina</taxon>
        <taxon>Agaricomycetes</taxon>
        <taxon>Agaricomycetidae</taxon>
        <taxon>Agaricales</taxon>
        <taxon>Agaricineae</taxon>
        <taxon>Crepidotaceae</taxon>
        <taxon>Crepidotus</taxon>
    </lineage>
</organism>
<comment type="caution">
    <text evidence="3">The sequence shown here is derived from an EMBL/GenBank/DDBJ whole genome shotgun (WGS) entry which is preliminary data.</text>
</comment>
<sequence length="119" mass="13708">MSRKTEARFLLFIVACTNILITFRLTKPKDTPPSRMLGPTKTGVLDEEMSETSSTSDSSGTKGDPHEIMLLKKETEELYEQMNRRLDDLVDRLHNRGEPLEREEYNGPHGLISVDYWHD</sequence>
<protein>
    <submittedName>
        <fullName evidence="3">Uncharacterized protein</fullName>
    </submittedName>
</protein>
<keyword evidence="4" id="KW-1185">Reference proteome</keyword>
<name>A0A9P6E434_9AGAR</name>
<proteinExistence type="predicted"/>
<dbReference type="EMBL" id="MU157957">
    <property type="protein sequence ID" value="KAF9522188.1"/>
    <property type="molecule type" value="Genomic_DNA"/>
</dbReference>
<feature type="region of interest" description="Disordered" evidence="1">
    <location>
        <begin position="27"/>
        <end position="66"/>
    </location>
</feature>
<reference evidence="3" key="1">
    <citation type="submission" date="2020-11" db="EMBL/GenBank/DDBJ databases">
        <authorList>
            <consortium name="DOE Joint Genome Institute"/>
            <person name="Ahrendt S."/>
            <person name="Riley R."/>
            <person name="Andreopoulos W."/>
            <person name="Labutti K."/>
            <person name="Pangilinan J."/>
            <person name="Ruiz-Duenas F.J."/>
            <person name="Barrasa J.M."/>
            <person name="Sanchez-Garcia M."/>
            <person name="Camarero S."/>
            <person name="Miyauchi S."/>
            <person name="Serrano A."/>
            <person name="Linde D."/>
            <person name="Babiker R."/>
            <person name="Drula E."/>
            <person name="Ayuso-Fernandez I."/>
            <person name="Pacheco R."/>
            <person name="Padilla G."/>
            <person name="Ferreira P."/>
            <person name="Barriuso J."/>
            <person name="Kellner H."/>
            <person name="Castanera R."/>
            <person name="Alfaro M."/>
            <person name="Ramirez L."/>
            <person name="Pisabarro A.G."/>
            <person name="Kuo A."/>
            <person name="Tritt A."/>
            <person name="Lipzen A."/>
            <person name="He G."/>
            <person name="Yan M."/>
            <person name="Ng V."/>
            <person name="Cullen D."/>
            <person name="Martin F."/>
            <person name="Rosso M.-N."/>
            <person name="Henrissat B."/>
            <person name="Hibbett D."/>
            <person name="Martinez A.T."/>
            <person name="Grigoriev I.V."/>
        </authorList>
    </citation>
    <scope>NUCLEOTIDE SEQUENCE</scope>
    <source>
        <strain evidence="3">CBS 506.95</strain>
    </source>
</reference>
<evidence type="ECO:0000313" key="4">
    <source>
        <dbReference type="Proteomes" id="UP000807306"/>
    </source>
</evidence>
<evidence type="ECO:0000256" key="1">
    <source>
        <dbReference type="SAM" id="MobiDB-lite"/>
    </source>
</evidence>
<evidence type="ECO:0000256" key="2">
    <source>
        <dbReference type="SAM" id="Phobius"/>
    </source>
</evidence>
<gene>
    <name evidence="3" type="ORF">CPB83DRAFT_840690</name>
</gene>